<sequence>MFSQGSEGYIQQRKGSRVRYAVIYANKLRGHVERTVTDVSDDGGKHKVTHLYTMLNKKGKPSKSAALMGAGDGMQTSVTVEDGAYYLTLDLMYGSMGNDNRSGYLLKMPKTLKVGDELEGGTLKASMKFMGSTINNEVTFKNFKVTEETTLQTKAGDIKCLKITGRITGRVSRQNVDEEQTLYVAPGIGIVRQEAMNYMGSKTPYLSEVTEIEGI</sequence>
<proteinExistence type="predicted"/>
<evidence type="ECO:0000259" key="1">
    <source>
        <dbReference type="Pfam" id="PF21347"/>
    </source>
</evidence>
<accession>A0ABX2AYM9</accession>
<evidence type="ECO:0000313" key="3">
    <source>
        <dbReference type="Proteomes" id="UP001193734"/>
    </source>
</evidence>
<dbReference type="Pfam" id="PF21347">
    <property type="entry name" value="DUF3108_like"/>
    <property type="match status" value="1"/>
</dbReference>
<evidence type="ECO:0000313" key="2">
    <source>
        <dbReference type="EMBL" id="NPE14492.1"/>
    </source>
</evidence>
<protein>
    <recommendedName>
        <fullName evidence="1">DUF3108 domain-containing protein</fullName>
    </recommendedName>
</protein>
<dbReference type="InterPro" id="IPR049279">
    <property type="entry name" value="DUF3108-like"/>
</dbReference>
<dbReference type="Gene3D" id="2.40.360.20">
    <property type="match status" value="1"/>
</dbReference>
<feature type="domain" description="DUF3108" evidence="1">
    <location>
        <begin position="15"/>
        <end position="201"/>
    </location>
</feature>
<name>A0ABX2AYM9_9BACT</name>
<keyword evidence="3" id="KW-1185">Reference proteome</keyword>
<reference evidence="2 3" key="1">
    <citation type="submission" date="2020-05" db="EMBL/GenBank/DDBJ databases">
        <title>Distinct polysaccharide utilization as determinants for interspecies competition between intestinal Prevotella spp.</title>
        <authorList>
            <person name="Galvez E.J.C."/>
            <person name="Iljazovic A."/>
            <person name="Strowig T."/>
        </authorList>
    </citation>
    <scope>NUCLEOTIDE SEQUENCE [LARGE SCALE GENOMIC DNA]</scope>
    <source>
        <strain evidence="2 3">PROD</strain>
    </source>
</reference>
<gene>
    <name evidence="2" type="ORF">HPS55_09180</name>
</gene>
<dbReference type="EMBL" id="JABKKE010000014">
    <property type="protein sequence ID" value="NPE14492.1"/>
    <property type="molecule type" value="Genomic_DNA"/>
</dbReference>
<organism evidence="2 3">
    <name type="scientific">Xylanibacter rodentium</name>
    <dbReference type="NCBI Taxonomy" id="2736289"/>
    <lineage>
        <taxon>Bacteria</taxon>
        <taxon>Pseudomonadati</taxon>
        <taxon>Bacteroidota</taxon>
        <taxon>Bacteroidia</taxon>
        <taxon>Bacteroidales</taxon>
        <taxon>Prevotellaceae</taxon>
        <taxon>Xylanibacter</taxon>
    </lineage>
</organism>
<comment type="caution">
    <text evidence="2">The sequence shown here is derived from an EMBL/GenBank/DDBJ whole genome shotgun (WGS) entry which is preliminary data.</text>
</comment>
<dbReference type="RefSeq" id="WP_172177883.1">
    <property type="nucleotide sequence ID" value="NZ_CASGIA010000016.1"/>
</dbReference>
<dbReference type="GeneID" id="82157936"/>
<dbReference type="Proteomes" id="UP001193734">
    <property type="component" value="Unassembled WGS sequence"/>
</dbReference>